<organism evidence="4 5">
    <name type="scientific">Kineococcus radiotolerans</name>
    <dbReference type="NCBI Taxonomy" id="131568"/>
    <lineage>
        <taxon>Bacteria</taxon>
        <taxon>Bacillati</taxon>
        <taxon>Actinomycetota</taxon>
        <taxon>Actinomycetes</taxon>
        <taxon>Kineosporiales</taxon>
        <taxon>Kineosporiaceae</taxon>
        <taxon>Kineococcus</taxon>
    </lineage>
</organism>
<dbReference type="RefSeq" id="WP_183392099.1">
    <property type="nucleotide sequence ID" value="NZ_JACHVY010000003.1"/>
</dbReference>
<feature type="domain" description="Glycosyltransferase subfamily 4-like N-terminal" evidence="3">
    <location>
        <begin position="22"/>
        <end position="184"/>
    </location>
</feature>
<dbReference type="AlphaFoldDB" id="A0A7W4TPD7"/>
<dbReference type="Gene3D" id="3.40.50.2000">
    <property type="entry name" value="Glycogen Phosphorylase B"/>
    <property type="match status" value="2"/>
</dbReference>
<protein>
    <submittedName>
        <fullName evidence="4">Glycosyltransferase involved in cell wall biosynthesis</fullName>
    </submittedName>
</protein>
<name>A0A7W4TPD7_KINRA</name>
<dbReference type="PANTHER" id="PTHR12526">
    <property type="entry name" value="GLYCOSYLTRANSFERASE"/>
    <property type="match status" value="1"/>
</dbReference>
<comment type="caution">
    <text evidence="4">The sequence shown here is derived from an EMBL/GenBank/DDBJ whole genome shotgun (WGS) entry which is preliminary data.</text>
</comment>
<sequence length="393" mass="40446">MPPLVRIATRTYPPDVGAAPFRLRALARALVEAGCEVEVVTTSATAPETADPGVATRRRPVLRDADGAVRGYVPYLSFDVPLTARLLTGARPDVVVHEPPPTTGVVTRVTSALRRVPYVSYLPDVWSQGAVAAGAPAPVLRAVALAEQAALRGAARVLAVTAGMAEEVVRGGVDPARVRVVGNGVDVDVFRPADPATADPATADPGPPAGDLRVVYSGTMSEWQGAEVLLRGFARVLRERPGARLTLVGGGVDVPRLRALAAELAPHAIDLPGTVAPERAARLLAGADLALASLVPGTGYDLMSPTKIYAATACGTPVLFAGVGTGAAVVREHGLGVVVDHDPDAVAAALRAATTPDPATRARLREWALAHGSLAAAARRAADAVLEALRPPR</sequence>
<evidence type="ECO:0000256" key="1">
    <source>
        <dbReference type="ARBA" id="ARBA00022676"/>
    </source>
</evidence>
<dbReference type="Proteomes" id="UP000533269">
    <property type="component" value="Unassembled WGS sequence"/>
</dbReference>
<accession>A0A7W4TPD7</accession>
<reference evidence="4 5" key="1">
    <citation type="submission" date="2020-08" db="EMBL/GenBank/DDBJ databases">
        <title>The Agave Microbiome: Exploring the role of microbial communities in plant adaptations to desert environments.</title>
        <authorList>
            <person name="Partida-Martinez L.P."/>
        </authorList>
    </citation>
    <scope>NUCLEOTIDE SEQUENCE [LARGE SCALE GENOMIC DNA]</scope>
    <source>
        <strain evidence="4 5">AS2.23</strain>
    </source>
</reference>
<reference evidence="4 5" key="2">
    <citation type="submission" date="2020-08" db="EMBL/GenBank/DDBJ databases">
        <authorList>
            <person name="Partida-Martinez L."/>
            <person name="Huntemann M."/>
            <person name="Clum A."/>
            <person name="Wang J."/>
            <person name="Palaniappan K."/>
            <person name="Ritter S."/>
            <person name="Chen I.-M."/>
            <person name="Stamatis D."/>
            <person name="Reddy T."/>
            <person name="O'Malley R."/>
            <person name="Daum C."/>
            <person name="Shapiro N."/>
            <person name="Ivanova N."/>
            <person name="Kyrpides N."/>
            <person name="Woyke T."/>
        </authorList>
    </citation>
    <scope>NUCLEOTIDE SEQUENCE [LARGE SCALE GENOMIC DNA]</scope>
    <source>
        <strain evidence="4 5">AS2.23</strain>
    </source>
</reference>
<dbReference type="Pfam" id="PF13692">
    <property type="entry name" value="Glyco_trans_1_4"/>
    <property type="match status" value="1"/>
</dbReference>
<evidence type="ECO:0000256" key="2">
    <source>
        <dbReference type="ARBA" id="ARBA00022679"/>
    </source>
</evidence>
<evidence type="ECO:0000313" key="4">
    <source>
        <dbReference type="EMBL" id="MBB2902232.1"/>
    </source>
</evidence>
<dbReference type="SUPFAM" id="SSF53756">
    <property type="entry name" value="UDP-Glycosyltransferase/glycogen phosphorylase"/>
    <property type="match status" value="1"/>
</dbReference>
<dbReference type="GO" id="GO:0016757">
    <property type="term" value="F:glycosyltransferase activity"/>
    <property type="evidence" value="ECO:0007669"/>
    <property type="project" value="UniProtKB-KW"/>
</dbReference>
<evidence type="ECO:0000313" key="5">
    <source>
        <dbReference type="Proteomes" id="UP000533269"/>
    </source>
</evidence>
<keyword evidence="2 4" id="KW-0808">Transferase</keyword>
<dbReference type="PANTHER" id="PTHR12526:SF635">
    <property type="entry name" value="GLYCOSYL TRANSFERASE GROUP 1"/>
    <property type="match status" value="1"/>
</dbReference>
<dbReference type="EMBL" id="JACHVY010000003">
    <property type="protein sequence ID" value="MBB2902232.1"/>
    <property type="molecule type" value="Genomic_DNA"/>
</dbReference>
<keyword evidence="1" id="KW-0328">Glycosyltransferase</keyword>
<proteinExistence type="predicted"/>
<gene>
    <name evidence="4" type="ORF">FHR75_003063</name>
</gene>
<dbReference type="InterPro" id="IPR028098">
    <property type="entry name" value="Glyco_trans_4-like_N"/>
</dbReference>
<dbReference type="Pfam" id="PF13579">
    <property type="entry name" value="Glyco_trans_4_4"/>
    <property type="match status" value="1"/>
</dbReference>
<evidence type="ECO:0000259" key="3">
    <source>
        <dbReference type="Pfam" id="PF13579"/>
    </source>
</evidence>